<comment type="subcellular location">
    <subcellularLocation>
        <location evidence="5 7">Cytoplasm</location>
    </subcellularLocation>
</comment>
<gene>
    <name evidence="5" type="primary">tsf</name>
    <name evidence="9" type="ORF">D0433_00520</name>
</gene>
<dbReference type="PROSITE" id="PS01126">
    <property type="entry name" value="EF_TS_1"/>
    <property type="match status" value="1"/>
</dbReference>
<dbReference type="FunFam" id="1.10.286.20:FF:000001">
    <property type="entry name" value="Elongation factor Ts"/>
    <property type="match status" value="1"/>
</dbReference>
<evidence type="ECO:0000256" key="3">
    <source>
        <dbReference type="ARBA" id="ARBA00022768"/>
    </source>
</evidence>
<dbReference type="InterPro" id="IPR001816">
    <property type="entry name" value="Transl_elong_EFTs/EF1B"/>
</dbReference>
<feature type="domain" description="Translation elongation factor EFTs/EF1B dimerisation" evidence="8">
    <location>
        <begin position="73"/>
        <end position="286"/>
    </location>
</feature>
<dbReference type="InterPro" id="IPR009060">
    <property type="entry name" value="UBA-like_sf"/>
</dbReference>
<dbReference type="InterPro" id="IPR036402">
    <property type="entry name" value="EF-Ts_dimer_sf"/>
</dbReference>
<dbReference type="EMBL" id="PHFL01000001">
    <property type="protein sequence ID" value="RFM25546.1"/>
    <property type="molecule type" value="Genomic_DNA"/>
</dbReference>
<dbReference type="Proteomes" id="UP000266389">
    <property type="component" value="Unassembled WGS sequence"/>
</dbReference>
<evidence type="ECO:0000256" key="1">
    <source>
        <dbReference type="ARBA" id="ARBA00005532"/>
    </source>
</evidence>
<evidence type="ECO:0000313" key="9">
    <source>
        <dbReference type="EMBL" id="RFM25546.1"/>
    </source>
</evidence>
<dbReference type="InterPro" id="IPR018101">
    <property type="entry name" value="Transl_elong_Ts_CS"/>
</dbReference>
<protein>
    <recommendedName>
        <fullName evidence="2 5">Elongation factor Ts</fullName>
        <shortName evidence="5">EF-Ts</shortName>
    </recommendedName>
</protein>
<dbReference type="AlphaFoldDB" id="A0A395M465"/>
<dbReference type="PROSITE" id="PS01127">
    <property type="entry name" value="EF_TS_2"/>
    <property type="match status" value="1"/>
</dbReference>
<comment type="similarity">
    <text evidence="1 5 6">Belongs to the EF-Ts family.</text>
</comment>
<sequence>MAEISAKLVKDLRDKTGAGMADCKKALEATGGDMDAAIKWLRERGAAAAAKRADREAKEGIIAVAQAEDKSAAAMVEVNCETDFVARNEEFVAFANEVATLALKHRTKNLKDLLELTIGGEFNTSIAKATEIMVSKVGEKVEISRVALLEAPDGAVFAYTHPGAKLASLVYITGLNGKDDPIAKDIAMQVAAAAPVALERQSVPKELIEREAEIYRQQALNDKKPAAVVEKIVSGRIEKMYQDIVLLEQPFIKDNSKTVTEILKEASERLHTTLAIKQFVRFQLGERV</sequence>
<evidence type="ECO:0000256" key="4">
    <source>
        <dbReference type="ARBA" id="ARBA00022917"/>
    </source>
</evidence>
<dbReference type="Gene3D" id="1.10.286.20">
    <property type="match status" value="1"/>
</dbReference>
<evidence type="ECO:0000256" key="6">
    <source>
        <dbReference type="RuleBase" id="RU000642"/>
    </source>
</evidence>
<dbReference type="Pfam" id="PF00889">
    <property type="entry name" value="EF_TS"/>
    <property type="match status" value="1"/>
</dbReference>
<comment type="caution">
    <text evidence="9">The sequence shown here is derived from an EMBL/GenBank/DDBJ whole genome shotgun (WGS) entry which is preliminary data.</text>
</comment>
<dbReference type="SUPFAM" id="SSF54713">
    <property type="entry name" value="Elongation factor Ts (EF-Ts), dimerisation domain"/>
    <property type="match status" value="2"/>
</dbReference>
<organism evidence="9 10">
    <name type="scientific">Candidatus Thermochlorobacter aerophilus</name>
    <dbReference type="NCBI Taxonomy" id="1868324"/>
    <lineage>
        <taxon>Bacteria</taxon>
        <taxon>Pseudomonadati</taxon>
        <taxon>Chlorobiota</taxon>
        <taxon>Chlorobiia</taxon>
        <taxon>Chlorobiales</taxon>
        <taxon>Candidatus Thermochlorobacteriaceae</taxon>
        <taxon>Candidatus Thermochlorobacter</taxon>
    </lineage>
</organism>
<dbReference type="SUPFAM" id="SSF46934">
    <property type="entry name" value="UBA-like"/>
    <property type="match status" value="1"/>
</dbReference>
<feature type="region of interest" description="Involved in Mg(2+) ion dislocation from EF-Tu" evidence="5">
    <location>
        <begin position="82"/>
        <end position="85"/>
    </location>
</feature>
<dbReference type="FunFam" id="1.10.8.10:FF:000001">
    <property type="entry name" value="Elongation factor Ts"/>
    <property type="match status" value="1"/>
</dbReference>
<dbReference type="NCBIfam" id="TIGR00116">
    <property type="entry name" value="tsf"/>
    <property type="match status" value="1"/>
</dbReference>
<evidence type="ECO:0000256" key="5">
    <source>
        <dbReference type="HAMAP-Rule" id="MF_00050"/>
    </source>
</evidence>
<dbReference type="PANTHER" id="PTHR11741:SF0">
    <property type="entry name" value="ELONGATION FACTOR TS, MITOCHONDRIAL"/>
    <property type="match status" value="1"/>
</dbReference>
<dbReference type="CDD" id="cd14275">
    <property type="entry name" value="UBA_EF-Ts"/>
    <property type="match status" value="1"/>
</dbReference>
<reference evidence="9 10" key="1">
    <citation type="journal article" date="2011" name="ISME J.">
        <title>Community ecology of hot spring cyanobacterial mats: predominant populations and their functional potential.</title>
        <authorList>
            <person name="Klatt C.G."/>
            <person name="Wood J.M."/>
            <person name="Rusch D.B."/>
            <person name="Bateson M.M."/>
            <person name="Hamamura N."/>
            <person name="Heidelberg J.F."/>
            <person name="Grossman A.R."/>
            <person name="Bhaya D."/>
            <person name="Cohan F.M."/>
            <person name="Kuhl M."/>
            <person name="Bryant D.A."/>
            <person name="Ward D.M."/>
        </authorList>
    </citation>
    <scope>NUCLEOTIDE SEQUENCE [LARGE SCALE GENOMIC DNA]</scope>
    <source>
        <strain evidence="9">OS</strain>
    </source>
</reference>
<dbReference type="PANTHER" id="PTHR11741">
    <property type="entry name" value="ELONGATION FACTOR TS"/>
    <property type="match status" value="1"/>
</dbReference>
<proteinExistence type="inferred from homology"/>
<dbReference type="GO" id="GO:0005737">
    <property type="term" value="C:cytoplasm"/>
    <property type="evidence" value="ECO:0007669"/>
    <property type="project" value="UniProtKB-SubCell"/>
</dbReference>
<evidence type="ECO:0000256" key="7">
    <source>
        <dbReference type="RuleBase" id="RU000643"/>
    </source>
</evidence>
<accession>A0A395M465</accession>
<keyword evidence="3 5" id="KW-0251">Elongation factor</keyword>
<evidence type="ECO:0000256" key="2">
    <source>
        <dbReference type="ARBA" id="ARBA00016956"/>
    </source>
</evidence>
<keyword evidence="5" id="KW-0963">Cytoplasm</keyword>
<comment type="function">
    <text evidence="5 6">Associates with the EF-Tu.GDP complex and induces the exchange of GDP to GTP. It remains bound to the aminoacyl-tRNA.EF-Tu.GTP complex up to the GTP hydrolysis stage on the ribosome.</text>
</comment>
<dbReference type="InterPro" id="IPR014039">
    <property type="entry name" value="Transl_elong_EFTs/EF1B_dimer"/>
</dbReference>
<dbReference type="GO" id="GO:0003746">
    <property type="term" value="F:translation elongation factor activity"/>
    <property type="evidence" value="ECO:0007669"/>
    <property type="project" value="UniProtKB-UniRule"/>
</dbReference>
<dbReference type="Gene3D" id="3.30.479.20">
    <property type="entry name" value="Elongation factor Ts, dimerisation domain"/>
    <property type="match status" value="2"/>
</dbReference>
<name>A0A395M465_9BACT</name>
<evidence type="ECO:0000313" key="10">
    <source>
        <dbReference type="Proteomes" id="UP000266389"/>
    </source>
</evidence>
<keyword evidence="4 5" id="KW-0648">Protein biosynthesis</keyword>
<dbReference type="HAMAP" id="MF_00050">
    <property type="entry name" value="EF_Ts"/>
    <property type="match status" value="1"/>
</dbReference>
<evidence type="ECO:0000259" key="8">
    <source>
        <dbReference type="Pfam" id="PF00889"/>
    </source>
</evidence>
<dbReference type="Gene3D" id="1.10.8.10">
    <property type="entry name" value="DNA helicase RuvA subunit, C-terminal domain"/>
    <property type="match status" value="1"/>
</dbReference>